<reference evidence="3" key="1">
    <citation type="submission" date="2017-10" db="EMBL/GenBank/DDBJ databases">
        <title>Resolving the taxonomy of Roseburia spp., Eubacterium rectale and Agathobacter spp. through phylogenomic analysis.</title>
        <authorList>
            <person name="Sheridan P.O."/>
            <person name="Walker A.W."/>
            <person name="Duncan S.H."/>
            <person name="Scott K.P."/>
            <person name="Toole P.W.O."/>
            <person name="Luis P."/>
            <person name="Flint H.J."/>
        </authorList>
    </citation>
    <scope>NUCLEOTIDE SEQUENCE [LARGE SCALE GENOMIC DNA]</scope>
    <source>
        <strain evidence="4">JK10</strain>
        <strain evidence="3">JK626</strain>
    </source>
</reference>
<evidence type="ECO:0000313" key="5">
    <source>
        <dbReference type="Proteomes" id="UP000224317"/>
    </source>
</evidence>
<reference evidence="3" key="2">
    <citation type="submission" date="2017-10" db="EMBL/GenBank/DDBJ databases">
        <authorList>
            <person name="Banno H."/>
            <person name="Chua N.-H."/>
        </authorList>
    </citation>
    <scope>NUCLEOTIDE SEQUENCE [LARGE SCALE GENOMIC DNA]</scope>
    <source>
        <strain evidence="4">JK10</strain>
        <strain evidence="3">JK626</strain>
    </source>
</reference>
<evidence type="ECO:0000256" key="1">
    <source>
        <dbReference type="SAM" id="Coils"/>
    </source>
</evidence>
<keyword evidence="5" id="KW-1185">Reference proteome</keyword>
<gene>
    <name evidence="4" type="ORF">CSX00_00355</name>
    <name evidence="3" type="ORF">CSX01_07290</name>
</gene>
<feature type="coiled-coil region" evidence="1">
    <location>
        <begin position="149"/>
        <end position="176"/>
    </location>
</feature>
<dbReference type="RefSeq" id="WP_090486897.1">
    <property type="nucleotide sequence ID" value="NZ_PDYF01000011.1"/>
</dbReference>
<evidence type="ECO:0000313" key="3">
    <source>
        <dbReference type="EMBL" id="PHU35129.1"/>
    </source>
</evidence>
<comment type="caution">
    <text evidence="3">The sequence shown here is derived from an EMBL/GenBank/DDBJ whole genome shotgun (WGS) entry which is preliminary data.</text>
</comment>
<evidence type="ECO:0000256" key="2">
    <source>
        <dbReference type="SAM" id="Phobius"/>
    </source>
</evidence>
<keyword evidence="2" id="KW-0812">Transmembrane</keyword>
<evidence type="ECO:0000313" key="6">
    <source>
        <dbReference type="Proteomes" id="UP000225889"/>
    </source>
</evidence>
<proteinExistence type="predicted"/>
<dbReference type="Proteomes" id="UP000225889">
    <property type="component" value="Unassembled WGS sequence"/>
</dbReference>
<feature type="coiled-coil region" evidence="1">
    <location>
        <begin position="348"/>
        <end position="375"/>
    </location>
</feature>
<dbReference type="EMBL" id="PDYH01000003">
    <property type="protein sequence ID" value="PHU41351.1"/>
    <property type="molecule type" value="Genomic_DNA"/>
</dbReference>
<keyword evidence="2" id="KW-0472">Membrane</keyword>
<sequence length="403" mass="47695">MGLFTNRKKKKELKAAKIDDAFSRVYSQIEGIDTWNPKKLEHYILDSCEQIIASTKELEKQKTEYRIVTQYLNDIKAIENMPKEEAKILRNTASKICELEESILSSKGVSRNITEEQFEVISSDEKDMPEIINRYIDNEIYQAKIKRSLSYMEGEKSRWEIEREELREQKKLFKKMASIIMVSFMALLMLLYVMYNAAQSSAKADIYIWVYIVLFICATSGFIVFLRQNSIVKGNHQAIVHLNQAISVLNVERMKYVNVTNGIEYIKDKYHVSSAAELQYVWEQYQDKIRDQKRYIQNNYDLEFYNDKLERILSEIGLADDKIWLNQVNALINRQDMSECRHRLVMRRKKIRDRIEDHRRIVQEERDEIDRLMTEHEHYLPEIQEIIKSVDKLCGTSPKASQA</sequence>
<dbReference type="STRING" id="46206.SAMN02910377_00533"/>
<dbReference type="Proteomes" id="UP000224317">
    <property type="component" value="Unassembled WGS sequence"/>
</dbReference>
<keyword evidence="1" id="KW-0175">Coiled coil</keyword>
<organism evidence="3 6">
    <name type="scientific">Pseudobutyrivibrio ruminis</name>
    <dbReference type="NCBI Taxonomy" id="46206"/>
    <lineage>
        <taxon>Bacteria</taxon>
        <taxon>Bacillati</taxon>
        <taxon>Bacillota</taxon>
        <taxon>Clostridia</taxon>
        <taxon>Lachnospirales</taxon>
        <taxon>Lachnospiraceae</taxon>
        <taxon>Pseudobutyrivibrio</taxon>
    </lineage>
</organism>
<keyword evidence="2" id="KW-1133">Transmembrane helix</keyword>
<accession>A0A2G3DVS6</accession>
<dbReference type="EMBL" id="PDYF01000011">
    <property type="protein sequence ID" value="PHU35129.1"/>
    <property type="molecule type" value="Genomic_DNA"/>
</dbReference>
<dbReference type="AlphaFoldDB" id="A0A2G3DVS6"/>
<protein>
    <submittedName>
        <fullName evidence="3">Uncharacterized protein</fullName>
    </submittedName>
</protein>
<feature type="transmembrane region" description="Helical" evidence="2">
    <location>
        <begin position="206"/>
        <end position="226"/>
    </location>
</feature>
<name>A0A2G3DVS6_9FIRM</name>
<evidence type="ECO:0000313" key="4">
    <source>
        <dbReference type="EMBL" id="PHU41351.1"/>
    </source>
</evidence>
<feature type="transmembrane region" description="Helical" evidence="2">
    <location>
        <begin position="176"/>
        <end position="194"/>
    </location>
</feature>